<evidence type="ECO:0000313" key="1">
    <source>
        <dbReference type="EMBL" id="QXJ26608.1"/>
    </source>
</evidence>
<proteinExistence type="predicted"/>
<organism evidence="1 2">
    <name type="scientific">Actinomadura graeca</name>
    <dbReference type="NCBI Taxonomy" id="2750812"/>
    <lineage>
        <taxon>Bacteria</taxon>
        <taxon>Bacillati</taxon>
        <taxon>Actinomycetota</taxon>
        <taxon>Actinomycetes</taxon>
        <taxon>Streptosporangiales</taxon>
        <taxon>Thermomonosporaceae</taxon>
        <taxon>Actinomadura</taxon>
    </lineage>
</organism>
<accession>A0ABX8R6Z7</accession>
<sequence>MRPAKRARSVIGRAGLKAPLTRARLCGSSSAVVTCPACQVDDYNTSIVQCSCCSRRPAVTWKIVLVDEVRDWLHGLRGSDRDTLLSISAAIDVLQLRGPALGRPLVDTLRGSTLPNLKELRPGSLGSSEVRILFAFDPVRDAILLVGGDKSSDWNGWYKEAIPIAEKRYAAHLEELAEGRGQEKGKS</sequence>
<keyword evidence="2" id="KW-1185">Reference proteome</keyword>
<dbReference type="EMBL" id="CP059572">
    <property type="protein sequence ID" value="QXJ26608.1"/>
    <property type="molecule type" value="Genomic_DNA"/>
</dbReference>
<name>A0ABX8R6Z7_9ACTN</name>
<gene>
    <name evidence="1" type="ORF">AGRA3207_003740</name>
</gene>
<reference evidence="1" key="1">
    <citation type="submission" date="2020-07" db="EMBL/GenBank/DDBJ databases">
        <authorList>
            <person name="Tarantini F.S."/>
            <person name="Hong K.W."/>
            <person name="Chan K.G."/>
        </authorList>
    </citation>
    <scope>NUCLEOTIDE SEQUENCE</scope>
    <source>
        <strain evidence="1">32-07</strain>
    </source>
</reference>
<evidence type="ECO:0000313" key="2">
    <source>
        <dbReference type="Proteomes" id="UP001049518"/>
    </source>
</evidence>
<dbReference type="Pfam" id="PF05973">
    <property type="entry name" value="Gp49"/>
    <property type="match status" value="1"/>
</dbReference>
<protein>
    <submittedName>
        <fullName evidence="1">Type II toxin-antitoxin system RelE/ParE family toxin</fullName>
    </submittedName>
</protein>
<dbReference type="InterPro" id="IPR009241">
    <property type="entry name" value="HigB-like"/>
</dbReference>
<dbReference type="Proteomes" id="UP001049518">
    <property type="component" value="Chromosome"/>
</dbReference>